<keyword evidence="4" id="KW-1185">Reference proteome</keyword>
<keyword evidence="1" id="KW-0812">Transmembrane</keyword>
<feature type="transmembrane region" description="Helical" evidence="1">
    <location>
        <begin position="65"/>
        <end position="89"/>
    </location>
</feature>
<protein>
    <submittedName>
        <fullName evidence="3">Galactose oxidase</fullName>
    </submittedName>
</protein>
<dbReference type="EMBL" id="JACAZE010000001">
    <property type="protein sequence ID" value="KAF7322961.1"/>
    <property type="molecule type" value="Genomic_DNA"/>
</dbReference>
<dbReference type="GO" id="GO:0042392">
    <property type="term" value="F:sphingosine-1-phosphate phosphatase activity"/>
    <property type="evidence" value="ECO:0007669"/>
    <property type="project" value="TreeGrafter"/>
</dbReference>
<dbReference type="SUPFAM" id="SSF48317">
    <property type="entry name" value="Acid phosphatase/Vanadium-dependent haloperoxidase"/>
    <property type="match status" value="1"/>
</dbReference>
<sequence>MGWLRFLDKTNWTITSLTAAVIIFSRSAGVVYFASGALATALSVKYGLKRIIRQPRPDHGRKKTYGMPSTHSASVSFYAVYISLAAIFLPLHPSLPATARWFPVIATPWAVVVIASRIWLGHHTIAQVVAGAGWGSFCALVAMRLWRGWLDEYGRVVETWVNSWL</sequence>
<keyword evidence="1" id="KW-0472">Membrane</keyword>
<keyword evidence="1" id="KW-1133">Transmembrane helix</keyword>
<organism evidence="3 4">
    <name type="scientific">Mycena chlorophos</name>
    <name type="common">Agaric fungus</name>
    <name type="synonym">Agaricus chlorophos</name>
    <dbReference type="NCBI Taxonomy" id="658473"/>
    <lineage>
        <taxon>Eukaryota</taxon>
        <taxon>Fungi</taxon>
        <taxon>Dikarya</taxon>
        <taxon>Basidiomycota</taxon>
        <taxon>Agaricomycotina</taxon>
        <taxon>Agaricomycetes</taxon>
        <taxon>Agaricomycetidae</taxon>
        <taxon>Agaricales</taxon>
        <taxon>Marasmiineae</taxon>
        <taxon>Mycenaceae</taxon>
        <taxon>Mycena</taxon>
    </lineage>
</organism>
<evidence type="ECO:0000256" key="1">
    <source>
        <dbReference type="SAM" id="Phobius"/>
    </source>
</evidence>
<feature type="domain" description="Phosphatidic acid phosphatase type 2/haloperoxidase" evidence="2">
    <location>
        <begin position="30"/>
        <end position="143"/>
    </location>
</feature>
<dbReference type="Gene3D" id="1.20.144.10">
    <property type="entry name" value="Phosphatidic acid phosphatase type 2/haloperoxidase"/>
    <property type="match status" value="1"/>
</dbReference>
<dbReference type="InterPro" id="IPR036938">
    <property type="entry name" value="PAP2/HPO_sf"/>
</dbReference>
<dbReference type="PANTHER" id="PTHR14969:SF13">
    <property type="entry name" value="AT30094P"/>
    <property type="match status" value="1"/>
</dbReference>
<comment type="caution">
    <text evidence="3">The sequence shown here is derived from an EMBL/GenBank/DDBJ whole genome shotgun (WGS) entry which is preliminary data.</text>
</comment>
<feature type="transmembrane region" description="Helical" evidence="1">
    <location>
        <begin position="127"/>
        <end position="146"/>
    </location>
</feature>
<dbReference type="OrthoDB" id="302705at2759"/>
<proteinExistence type="predicted"/>
<dbReference type="AlphaFoldDB" id="A0A8H6TUF3"/>
<evidence type="ECO:0000259" key="2">
    <source>
        <dbReference type="SMART" id="SM00014"/>
    </source>
</evidence>
<gene>
    <name evidence="3" type="ORF">HMN09_00075700</name>
</gene>
<evidence type="ECO:0000313" key="4">
    <source>
        <dbReference type="Proteomes" id="UP000613580"/>
    </source>
</evidence>
<feature type="transmembrane region" description="Helical" evidence="1">
    <location>
        <begin position="20"/>
        <end position="44"/>
    </location>
</feature>
<accession>A0A8H6TUF3</accession>
<name>A0A8H6TUF3_MYCCL</name>
<dbReference type="Proteomes" id="UP000613580">
    <property type="component" value="Unassembled WGS sequence"/>
</dbReference>
<dbReference type="InterPro" id="IPR000326">
    <property type="entry name" value="PAP2/HPO"/>
</dbReference>
<feature type="transmembrane region" description="Helical" evidence="1">
    <location>
        <begin position="101"/>
        <end position="120"/>
    </location>
</feature>
<evidence type="ECO:0000313" key="3">
    <source>
        <dbReference type="EMBL" id="KAF7322961.1"/>
    </source>
</evidence>
<dbReference type="Pfam" id="PF01569">
    <property type="entry name" value="PAP2"/>
    <property type="match status" value="1"/>
</dbReference>
<reference evidence="3" key="1">
    <citation type="submission" date="2020-05" db="EMBL/GenBank/DDBJ databases">
        <title>Mycena genomes resolve the evolution of fungal bioluminescence.</title>
        <authorList>
            <person name="Tsai I.J."/>
        </authorList>
    </citation>
    <scope>NUCLEOTIDE SEQUENCE</scope>
    <source>
        <strain evidence="3">110903Hualien_Pintung</strain>
    </source>
</reference>
<dbReference type="PANTHER" id="PTHR14969">
    <property type="entry name" value="SPHINGOSINE-1-PHOSPHATE PHOSPHOHYDROLASE"/>
    <property type="match status" value="1"/>
</dbReference>
<dbReference type="SMART" id="SM00014">
    <property type="entry name" value="acidPPc"/>
    <property type="match status" value="1"/>
</dbReference>